<evidence type="ECO:0000313" key="2">
    <source>
        <dbReference type="EMBL" id="AKF04110.1"/>
    </source>
</evidence>
<dbReference type="SUPFAM" id="SSF53335">
    <property type="entry name" value="S-adenosyl-L-methionine-dependent methyltransferases"/>
    <property type="match status" value="1"/>
</dbReference>
<keyword evidence="1" id="KW-0620">Polyamine biosynthesis</keyword>
<dbReference type="EMBL" id="CP011125">
    <property type="protein sequence ID" value="AKF04110.1"/>
    <property type="molecule type" value="Genomic_DNA"/>
</dbReference>
<reference evidence="2 3" key="1">
    <citation type="submission" date="2015-03" db="EMBL/GenBank/DDBJ databases">
        <title>Genome assembly of Sandaracinus amylolyticus DSM 53668.</title>
        <authorList>
            <person name="Sharma G."/>
            <person name="Subramanian S."/>
        </authorList>
    </citation>
    <scope>NUCLEOTIDE SEQUENCE [LARGE SCALE GENOMIC DNA]</scope>
    <source>
        <strain evidence="2 3">DSM 53668</strain>
    </source>
</reference>
<organism evidence="2 3">
    <name type="scientific">Sandaracinus amylolyticus</name>
    <dbReference type="NCBI Taxonomy" id="927083"/>
    <lineage>
        <taxon>Bacteria</taxon>
        <taxon>Pseudomonadati</taxon>
        <taxon>Myxococcota</taxon>
        <taxon>Polyangia</taxon>
        <taxon>Polyangiales</taxon>
        <taxon>Sandaracinaceae</taxon>
        <taxon>Sandaracinus</taxon>
    </lineage>
</organism>
<dbReference type="PANTHER" id="PTHR43317">
    <property type="entry name" value="THERMOSPERMINE SYNTHASE ACAULIS5"/>
    <property type="match status" value="1"/>
</dbReference>
<dbReference type="KEGG" id="samy:DB32_001259"/>
<dbReference type="Gene3D" id="3.40.50.150">
    <property type="entry name" value="Vaccinia Virus protein VP39"/>
    <property type="match status" value="1"/>
</dbReference>
<name>A0A0F6YFW4_9BACT</name>
<evidence type="ECO:0000313" key="3">
    <source>
        <dbReference type="Proteomes" id="UP000034883"/>
    </source>
</evidence>
<accession>A0A0F6YFW4</accession>
<evidence type="ECO:0008006" key="4">
    <source>
        <dbReference type="Google" id="ProtNLM"/>
    </source>
</evidence>
<dbReference type="RefSeq" id="WP_053231489.1">
    <property type="nucleotide sequence ID" value="NZ_CP011125.1"/>
</dbReference>
<dbReference type="PANTHER" id="PTHR43317:SF3">
    <property type="entry name" value="BLR2883 PROTEIN"/>
    <property type="match status" value="1"/>
</dbReference>
<gene>
    <name evidence="2" type="ORF">DB32_001259</name>
</gene>
<dbReference type="InterPro" id="IPR029063">
    <property type="entry name" value="SAM-dependent_MTases_sf"/>
</dbReference>
<dbReference type="STRING" id="927083.DB32_001259"/>
<dbReference type="GO" id="GO:0006596">
    <property type="term" value="P:polyamine biosynthetic process"/>
    <property type="evidence" value="ECO:0007669"/>
    <property type="project" value="UniProtKB-KW"/>
</dbReference>
<keyword evidence="3" id="KW-1185">Reference proteome</keyword>
<dbReference type="AlphaFoldDB" id="A0A0F6YFW4"/>
<dbReference type="Proteomes" id="UP000034883">
    <property type="component" value="Chromosome"/>
</dbReference>
<protein>
    <recommendedName>
        <fullName evidence="4">Spermidine synthase</fullName>
    </recommendedName>
</protein>
<dbReference type="OrthoDB" id="9793351at2"/>
<evidence type="ECO:0000256" key="1">
    <source>
        <dbReference type="ARBA" id="ARBA00023115"/>
    </source>
</evidence>
<sequence length="236" mass="25836">MLPWERLGEAIAPDGVRLELRRRGHEYRIWAGGVELMSNEDEPSSRSLADLGCAHLEGGSPRVLVGGLGMGFTLRAALDRVGPRGVVEIAELVPEVVTWNEGPLGALADHPLRDARTELHVGDVRARIASGTERYDAILLDVDNGPIRVAHESNDALYSGRGIDAAWSALRPGGVLGVWSLADHAGFTARLQRRGFEVHVHRVFGSRKGRGREHVIWIARRPLAQRPSSARKHTRS</sequence>
<proteinExistence type="predicted"/>